<name>A0ABU0WGY3_9PROT</name>
<keyword evidence="6 10" id="KW-1133">Transmembrane helix</keyword>
<evidence type="ECO:0000256" key="6">
    <source>
        <dbReference type="ARBA" id="ARBA00022989"/>
    </source>
</evidence>
<keyword evidence="2" id="KW-1003">Cell membrane</keyword>
<keyword evidence="4" id="KW-0547">Nucleotide-binding</keyword>
<protein>
    <submittedName>
        <fullName evidence="12">Polysaccharide biosynthesis tyrosine autokinase</fullName>
    </submittedName>
</protein>
<feature type="coiled-coil region" evidence="8">
    <location>
        <begin position="354"/>
        <end position="402"/>
    </location>
</feature>
<dbReference type="Proteomes" id="UP001227317">
    <property type="component" value="Unassembled WGS sequence"/>
</dbReference>
<dbReference type="RefSeq" id="WP_306704241.1">
    <property type="nucleotide sequence ID" value="NZ_JAUJFI010000018.1"/>
</dbReference>
<dbReference type="PANTHER" id="PTHR32309:SF13">
    <property type="entry name" value="FERRIC ENTEROBACTIN TRANSPORT PROTEIN FEPE"/>
    <property type="match status" value="1"/>
</dbReference>
<evidence type="ECO:0000313" key="13">
    <source>
        <dbReference type="Proteomes" id="UP001227317"/>
    </source>
</evidence>
<evidence type="ECO:0000256" key="5">
    <source>
        <dbReference type="ARBA" id="ARBA00022840"/>
    </source>
</evidence>
<dbReference type="Gene3D" id="3.40.50.300">
    <property type="entry name" value="P-loop containing nucleotide triphosphate hydrolases"/>
    <property type="match status" value="1"/>
</dbReference>
<keyword evidence="3 10" id="KW-0812">Transmembrane</keyword>
<dbReference type="PANTHER" id="PTHR32309">
    <property type="entry name" value="TYROSINE-PROTEIN KINASE"/>
    <property type="match status" value="1"/>
</dbReference>
<evidence type="ECO:0000256" key="10">
    <source>
        <dbReference type="SAM" id="Phobius"/>
    </source>
</evidence>
<evidence type="ECO:0000259" key="11">
    <source>
        <dbReference type="Pfam" id="PF02706"/>
    </source>
</evidence>
<dbReference type="Pfam" id="PF02706">
    <property type="entry name" value="Wzz"/>
    <property type="match status" value="1"/>
</dbReference>
<evidence type="ECO:0000256" key="3">
    <source>
        <dbReference type="ARBA" id="ARBA00022692"/>
    </source>
</evidence>
<keyword evidence="13" id="KW-1185">Reference proteome</keyword>
<accession>A0ABU0WGY3</accession>
<feature type="domain" description="Polysaccharide chain length determinant N-terminal" evidence="11">
    <location>
        <begin position="46"/>
        <end position="136"/>
    </location>
</feature>
<sequence>MENLPQVNHGGHNQGGLPAPAPAWPAAPGPARRSEFESQTPSMGPDFRFILRVLGSHKWLIAAIVVVLTGLSALAVSTLKDQYTSEALLLVDNRQVRIVREVEQVVGAIPTEDAAILSEIEILKSPQVLNQVVNDLQLNQHPEFNPPAQEDETLPLVERVVAYGRGLADRFWDGAPPAPVAWLLSHGDEVAQDIRAREAHAALGNDQIIARIHRKLDVAIVGRSRVIQVRFTSKEPQLSRDVVDGIVRRYMETRQQMDRDLSTSAISWLQDRIVLLRKEVAEADAKVEEARVKGGLLKGGTGLMAQNELEQTRLRLTEASAIRARSVAQADALERNLKAGNWNAIGGSIASPVVAQLRATVAAISTEMAQLSRQYGPKHPRIVELQGRLNEANNSLQQEIRREINGVREAAQVAVEQEGALRAMITRMEGSYATMQEQAIPLRTLESEATAKRQLLDSLLGRLEEVEAQKDTRAFPAAVKLVSAPQVPHEPSGPFRILLLLAGFVAALALAVFSVFGLELLQRRIHTPDAVRRILGVGTVHIVPHHSDRGAKGRLYKIFQRHPFSLFSESLRALFRNHLSDLGPVGALAVTSARPQDGKTSLTLAVAQVASQAGRRVVVVDTDFRRSRMEGLFDLSTKKGLSDWIAGDAMLDEIVHTADDVPFAMVPAGKLNPMTLDRFNVDCLVQLMAGLSPSFDLVVFDTAPALAVSDARIVCGAASKVLFVTRWGHTTASDLNAVADLGPIDHSKFVCVMTDVNLKKAASKGYQGPYNSYVATRKYYGNPTLRATP</sequence>
<evidence type="ECO:0000256" key="7">
    <source>
        <dbReference type="ARBA" id="ARBA00023136"/>
    </source>
</evidence>
<reference evidence="12 13" key="1">
    <citation type="submission" date="2023-06" db="EMBL/GenBank/DDBJ databases">
        <title>Azospirillum isscasensis sp.nov, a bacterium isolated from rhizosphere soil of rice.</title>
        <authorList>
            <person name="Wang H."/>
        </authorList>
    </citation>
    <scope>NUCLEOTIDE SEQUENCE [LARGE SCALE GENOMIC DNA]</scope>
    <source>
        <strain evidence="12 13">C340-1</strain>
    </source>
</reference>
<gene>
    <name evidence="12" type="ORF">QSG27_06115</name>
</gene>
<dbReference type="CDD" id="cd05387">
    <property type="entry name" value="BY-kinase"/>
    <property type="match status" value="1"/>
</dbReference>
<keyword evidence="7 10" id="KW-0472">Membrane</keyword>
<dbReference type="InterPro" id="IPR027417">
    <property type="entry name" value="P-loop_NTPase"/>
</dbReference>
<feature type="region of interest" description="Disordered" evidence="9">
    <location>
        <begin position="1"/>
        <end position="41"/>
    </location>
</feature>
<evidence type="ECO:0000256" key="8">
    <source>
        <dbReference type="SAM" id="Coils"/>
    </source>
</evidence>
<evidence type="ECO:0000256" key="9">
    <source>
        <dbReference type="SAM" id="MobiDB-lite"/>
    </source>
</evidence>
<evidence type="ECO:0000313" key="12">
    <source>
        <dbReference type="EMBL" id="MDQ2102264.1"/>
    </source>
</evidence>
<feature type="compositionally biased region" description="Pro residues" evidence="9">
    <location>
        <begin position="19"/>
        <end position="28"/>
    </location>
</feature>
<feature type="transmembrane region" description="Helical" evidence="10">
    <location>
        <begin position="497"/>
        <end position="518"/>
    </location>
</feature>
<dbReference type="EMBL" id="JAUJFI010000018">
    <property type="protein sequence ID" value="MDQ2102264.1"/>
    <property type="molecule type" value="Genomic_DNA"/>
</dbReference>
<dbReference type="SUPFAM" id="SSF52540">
    <property type="entry name" value="P-loop containing nucleoside triphosphate hydrolases"/>
    <property type="match status" value="1"/>
</dbReference>
<dbReference type="InterPro" id="IPR050445">
    <property type="entry name" value="Bact_polysacc_biosynth/exp"/>
</dbReference>
<evidence type="ECO:0000256" key="1">
    <source>
        <dbReference type="ARBA" id="ARBA00004651"/>
    </source>
</evidence>
<keyword evidence="8" id="KW-0175">Coiled coil</keyword>
<dbReference type="InterPro" id="IPR005702">
    <property type="entry name" value="Wzc-like_C"/>
</dbReference>
<keyword evidence="5" id="KW-0067">ATP-binding</keyword>
<dbReference type="InterPro" id="IPR003856">
    <property type="entry name" value="LPS_length_determ_N"/>
</dbReference>
<comment type="caution">
    <text evidence="12">The sequence shown here is derived from an EMBL/GenBank/DDBJ whole genome shotgun (WGS) entry which is preliminary data.</text>
</comment>
<evidence type="ECO:0000256" key="4">
    <source>
        <dbReference type="ARBA" id="ARBA00022741"/>
    </source>
</evidence>
<comment type="subcellular location">
    <subcellularLocation>
        <location evidence="1">Cell membrane</location>
        <topology evidence="1">Multi-pass membrane protein</topology>
    </subcellularLocation>
</comment>
<evidence type="ECO:0000256" key="2">
    <source>
        <dbReference type="ARBA" id="ARBA00022475"/>
    </source>
</evidence>
<organism evidence="12 13">
    <name type="scientific">Azospirillum isscasi</name>
    <dbReference type="NCBI Taxonomy" id="3053926"/>
    <lineage>
        <taxon>Bacteria</taxon>
        <taxon>Pseudomonadati</taxon>
        <taxon>Pseudomonadota</taxon>
        <taxon>Alphaproteobacteria</taxon>
        <taxon>Rhodospirillales</taxon>
        <taxon>Azospirillaceae</taxon>
        <taxon>Azospirillum</taxon>
    </lineage>
</organism>
<proteinExistence type="predicted"/>